<dbReference type="EMBL" id="JAPCIO010000002">
    <property type="protein sequence ID" value="MCW1147121.1"/>
    <property type="molecule type" value="Genomic_DNA"/>
</dbReference>
<keyword evidence="3" id="KW-1185">Reference proteome</keyword>
<keyword evidence="1" id="KW-1133">Transmembrane helix</keyword>
<comment type="caution">
    <text evidence="2">The sequence shown here is derived from an EMBL/GenBank/DDBJ whole genome shotgun (WGS) entry which is preliminary data.</text>
</comment>
<dbReference type="RefSeq" id="WP_264368031.1">
    <property type="nucleotide sequence ID" value="NZ_JAPCIO010000002.1"/>
</dbReference>
<reference evidence="2" key="1">
    <citation type="submission" date="2022-10" db="EMBL/GenBank/DDBJ databases">
        <title>Flavobacterium sp. nov., a bacterium isolated from lake sediment.</title>
        <authorList>
            <person name="Qu J.-H."/>
        </authorList>
    </citation>
    <scope>NUCLEOTIDE SEQUENCE</scope>
    <source>
        <strain evidence="2">TH16-21</strain>
    </source>
</reference>
<evidence type="ECO:0000256" key="1">
    <source>
        <dbReference type="SAM" id="Phobius"/>
    </source>
</evidence>
<gene>
    <name evidence="2" type="ORF">OJ995_02640</name>
</gene>
<evidence type="ECO:0000313" key="2">
    <source>
        <dbReference type="EMBL" id="MCW1147121.1"/>
    </source>
</evidence>
<evidence type="ECO:0000313" key="3">
    <source>
        <dbReference type="Proteomes" id="UP001165677"/>
    </source>
</evidence>
<dbReference type="InterPro" id="IPR010862">
    <property type="entry name" value="DUF1493"/>
</dbReference>
<dbReference type="Pfam" id="PF07377">
    <property type="entry name" value="DUF1493"/>
    <property type="match status" value="1"/>
</dbReference>
<organism evidence="2 3">
    <name type="scientific">Flavobacterium lacisediminis</name>
    <dbReference type="NCBI Taxonomy" id="2989705"/>
    <lineage>
        <taxon>Bacteria</taxon>
        <taxon>Pseudomonadati</taxon>
        <taxon>Bacteroidota</taxon>
        <taxon>Flavobacteriia</taxon>
        <taxon>Flavobacteriales</taxon>
        <taxon>Flavobacteriaceae</taxon>
        <taxon>Flavobacterium</taxon>
    </lineage>
</organism>
<keyword evidence="1" id="KW-0472">Membrane</keyword>
<name>A0ABT3EFC4_9FLAO</name>
<dbReference type="Proteomes" id="UP001165677">
    <property type="component" value="Unassembled WGS sequence"/>
</dbReference>
<accession>A0ABT3EFC4</accession>
<keyword evidence="1" id="KW-0812">Transmembrane</keyword>
<sequence length="140" mass="16706">MITEKEIIDFIETEYWKSNLQSNSDIFETVRISGDDCYELIEKFSKKYDVDISNFLWYFHHEEEGSWNSIGGYFYKSPDKLVKRIPITPKMLTKFAETKKWEINYPYHKLPEKRKDILLNKIVLIVTLILAIIGFLINVM</sequence>
<proteinExistence type="predicted"/>
<protein>
    <submittedName>
        <fullName evidence="2">DUF1493 family protein</fullName>
    </submittedName>
</protein>
<feature type="transmembrane region" description="Helical" evidence="1">
    <location>
        <begin position="118"/>
        <end position="137"/>
    </location>
</feature>